<dbReference type="AlphaFoldDB" id="A0A2P2QWY0"/>
<reference evidence="1" key="1">
    <citation type="submission" date="2018-02" db="EMBL/GenBank/DDBJ databases">
        <title>Rhizophora mucronata_Transcriptome.</title>
        <authorList>
            <person name="Meera S.P."/>
            <person name="Sreeshan A."/>
            <person name="Augustine A."/>
        </authorList>
    </citation>
    <scope>NUCLEOTIDE SEQUENCE</scope>
    <source>
        <tissue evidence="1">Leaf</tissue>
    </source>
</reference>
<protein>
    <submittedName>
        <fullName evidence="1">Uncharacterized protein</fullName>
    </submittedName>
</protein>
<sequence length="48" mass="5364">MGNKRNVHVGCTRSKFGTCTLYIIQHTLLQPDGHHLFGRTDGVNSLCH</sequence>
<evidence type="ECO:0000313" key="1">
    <source>
        <dbReference type="EMBL" id="MBX71483.1"/>
    </source>
</evidence>
<proteinExistence type="predicted"/>
<organism evidence="1">
    <name type="scientific">Rhizophora mucronata</name>
    <name type="common">Asiatic mangrove</name>
    <dbReference type="NCBI Taxonomy" id="61149"/>
    <lineage>
        <taxon>Eukaryota</taxon>
        <taxon>Viridiplantae</taxon>
        <taxon>Streptophyta</taxon>
        <taxon>Embryophyta</taxon>
        <taxon>Tracheophyta</taxon>
        <taxon>Spermatophyta</taxon>
        <taxon>Magnoliopsida</taxon>
        <taxon>eudicotyledons</taxon>
        <taxon>Gunneridae</taxon>
        <taxon>Pentapetalae</taxon>
        <taxon>rosids</taxon>
        <taxon>fabids</taxon>
        <taxon>Malpighiales</taxon>
        <taxon>Rhizophoraceae</taxon>
        <taxon>Rhizophora</taxon>
    </lineage>
</organism>
<name>A0A2P2QWY0_RHIMU</name>
<dbReference type="EMBL" id="GGEC01090999">
    <property type="protein sequence ID" value="MBX71483.1"/>
    <property type="molecule type" value="Transcribed_RNA"/>
</dbReference>
<accession>A0A2P2QWY0</accession>